<keyword evidence="3" id="KW-1185">Reference proteome</keyword>
<sequence>MISILAALRHAARDKAARWTAALGMLVGIPLYLVTLLASLTGGRIALANLKLLTPVMELFALAMGILLGLILALMMFLLREGQRAREGLASGGVLLGILTPLLCCSPILPLLLGLLAIAFPALANAAAGALQAFIARHETALLLAALALMVMALHENARRVLQGPSCRVK</sequence>
<feature type="transmembrane region" description="Helical" evidence="1">
    <location>
        <begin position="21"/>
        <end position="47"/>
    </location>
</feature>
<keyword evidence="1" id="KW-1133">Transmembrane helix</keyword>
<evidence type="ECO:0000313" key="3">
    <source>
        <dbReference type="Proteomes" id="UP000526003"/>
    </source>
</evidence>
<comment type="caution">
    <text evidence="2">The sequence shown here is derived from an EMBL/GenBank/DDBJ whole genome shotgun (WGS) entry which is preliminary data.</text>
</comment>
<organism evidence="2 3">
    <name type="scientific">Pseudomonas kielensis</name>
    <dbReference type="NCBI Taxonomy" id="2762577"/>
    <lineage>
        <taxon>Bacteria</taxon>
        <taxon>Pseudomonadati</taxon>
        <taxon>Pseudomonadota</taxon>
        <taxon>Gammaproteobacteria</taxon>
        <taxon>Pseudomonadales</taxon>
        <taxon>Pseudomonadaceae</taxon>
        <taxon>Pseudomonas</taxon>
    </lineage>
</organism>
<accession>A0A7X1GJE9</accession>
<feature type="transmembrane region" description="Helical" evidence="1">
    <location>
        <begin position="91"/>
        <end position="123"/>
    </location>
</feature>
<evidence type="ECO:0000256" key="1">
    <source>
        <dbReference type="SAM" id="Phobius"/>
    </source>
</evidence>
<dbReference type="RefSeq" id="WP_057978552.1">
    <property type="nucleotide sequence ID" value="NZ_JACMYG010000053.1"/>
</dbReference>
<protein>
    <submittedName>
        <fullName evidence="2">Uncharacterized protein</fullName>
    </submittedName>
</protein>
<proteinExistence type="predicted"/>
<dbReference type="AlphaFoldDB" id="A0A7X1GJE9"/>
<feature type="transmembrane region" description="Helical" evidence="1">
    <location>
        <begin position="135"/>
        <end position="154"/>
    </location>
</feature>
<dbReference type="Proteomes" id="UP000526003">
    <property type="component" value="Unassembled WGS sequence"/>
</dbReference>
<name>A0A7X1GJE9_9PSED</name>
<keyword evidence="1" id="KW-0812">Transmembrane</keyword>
<gene>
    <name evidence="2" type="ORF">H7995_27285</name>
</gene>
<keyword evidence="1" id="KW-0472">Membrane</keyword>
<dbReference type="EMBL" id="JACMYG010000053">
    <property type="protein sequence ID" value="MBC2693486.1"/>
    <property type="molecule type" value="Genomic_DNA"/>
</dbReference>
<feature type="transmembrane region" description="Helical" evidence="1">
    <location>
        <begin position="59"/>
        <end position="79"/>
    </location>
</feature>
<reference evidence="2 3" key="1">
    <citation type="submission" date="2020-08" db="EMBL/GenBank/DDBJ databases">
        <title>Pseudomonas sp. nov.</title>
        <authorList>
            <person name="Gieschler S."/>
            <person name="Fiedler G."/>
            <person name="Brinks E."/>
            <person name="Boehnlein C."/>
            <person name="Franz C.M.A.P."/>
            <person name="Kabisch J."/>
        </authorList>
    </citation>
    <scope>NUCLEOTIDE SEQUENCE [LARGE SCALE GENOMIC DNA]</scope>
    <source>
        <strain evidence="2 3">MBT-1</strain>
    </source>
</reference>
<evidence type="ECO:0000313" key="2">
    <source>
        <dbReference type="EMBL" id="MBC2693486.1"/>
    </source>
</evidence>